<accession>A0ABN2QC03</accession>
<organism evidence="1 2">
    <name type="scientific">Nocardioides panacihumi</name>
    <dbReference type="NCBI Taxonomy" id="400774"/>
    <lineage>
        <taxon>Bacteria</taxon>
        <taxon>Bacillati</taxon>
        <taxon>Actinomycetota</taxon>
        <taxon>Actinomycetes</taxon>
        <taxon>Propionibacteriales</taxon>
        <taxon>Nocardioidaceae</taxon>
        <taxon>Nocardioides</taxon>
    </lineage>
</organism>
<evidence type="ECO:0000313" key="2">
    <source>
        <dbReference type="Proteomes" id="UP001500571"/>
    </source>
</evidence>
<comment type="caution">
    <text evidence="1">The sequence shown here is derived from an EMBL/GenBank/DDBJ whole genome shotgun (WGS) entry which is preliminary data.</text>
</comment>
<keyword evidence="2" id="KW-1185">Reference proteome</keyword>
<evidence type="ECO:0008006" key="3">
    <source>
        <dbReference type="Google" id="ProtNLM"/>
    </source>
</evidence>
<protein>
    <recommendedName>
        <fullName evidence="3">HIRAN domain-containing protein</fullName>
    </recommendedName>
</protein>
<gene>
    <name evidence="1" type="ORF">GCM10009798_05660</name>
</gene>
<proteinExistence type="predicted"/>
<dbReference type="RefSeq" id="WP_344042201.1">
    <property type="nucleotide sequence ID" value="NZ_BAAAPB010000001.1"/>
</dbReference>
<reference evidence="1 2" key="1">
    <citation type="journal article" date="2019" name="Int. J. Syst. Evol. Microbiol.">
        <title>The Global Catalogue of Microorganisms (GCM) 10K type strain sequencing project: providing services to taxonomists for standard genome sequencing and annotation.</title>
        <authorList>
            <consortium name="The Broad Institute Genomics Platform"/>
            <consortium name="The Broad Institute Genome Sequencing Center for Infectious Disease"/>
            <person name="Wu L."/>
            <person name="Ma J."/>
        </authorList>
    </citation>
    <scope>NUCLEOTIDE SEQUENCE [LARGE SCALE GENOMIC DNA]</scope>
    <source>
        <strain evidence="1 2">JCM 15309</strain>
    </source>
</reference>
<sequence>MSSSVMETAAATSTETVSRLMVTVRDSEARRYRPVGFLTYSGDGFSFAYLRREIEREGFRPLPGLARATEGPMHSATLFPLFAERVISSRRPDRQTSLDALGLPADAAPFEVLVRSHGQRVGDTIELLPAPVASPGDVVSFTFLAHGVRHLPEAHQARITELGVGEPLLLRAEMDNPVNPRAQLVTDTDAITLGWLPDPLIDVVQALSGCELAVERANGPEVGFHFRLLARIRGQLSTGQPLFAGSDWETVERAAD</sequence>
<evidence type="ECO:0000313" key="1">
    <source>
        <dbReference type="EMBL" id="GAA1949312.1"/>
    </source>
</evidence>
<dbReference type="EMBL" id="BAAAPB010000001">
    <property type="protein sequence ID" value="GAA1949312.1"/>
    <property type="molecule type" value="Genomic_DNA"/>
</dbReference>
<dbReference type="Proteomes" id="UP001500571">
    <property type="component" value="Unassembled WGS sequence"/>
</dbReference>
<name>A0ABN2QC03_9ACTN</name>